<dbReference type="Proteomes" id="UP001305815">
    <property type="component" value="Chromosome"/>
</dbReference>
<sequence>MLRAVKIAVGSSAAIYIAERMGLEYAASAGGIALLTLVTTKWETVKLSVYRLLSFFFTVLLAELTIGQMKSEWIAYGIFMFVVMTVCHALGWQATMSVNSVIGTHFLMTKDFGYYFVINEFLLVVIGIAIAFILNLFYDYKNQKNGLINSMRDTENRLQKILGSLAAYLAGKDIQVNVWEEIRLLECDLDMFIRDACEYQDNTFHSYPGYYIDYFEMRMKQVGILHNLHYEIKKIREIPRQAMIIAEYILYLTPFVVEVNFPDEQISRLERIFSEMKKEPLPVTREEFEGRAVLYHILMDLEEFLIFKKQFVEGLDDKQMERYWNQKKEEWCRSESRLKKWIRK</sequence>
<evidence type="ECO:0000313" key="9">
    <source>
        <dbReference type="Proteomes" id="UP001305815"/>
    </source>
</evidence>
<dbReference type="InterPro" id="IPR038323">
    <property type="entry name" value="ArAE_1_C_sf"/>
</dbReference>
<feature type="transmembrane region" description="Helical" evidence="6">
    <location>
        <begin position="21"/>
        <end position="42"/>
    </location>
</feature>
<keyword evidence="4 6" id="KW-1133">Transmembrane helix</keyword>
<keyword evidence="5 6" id="KW-0472">Membrane</keyword>
<evidence type="ECO:0000259" key="7">
    <source>
        <dbReference type="Pfam" id="PF11728"/>
    </source>
</evidence>
<protein>
    <submittedName>
        <fullName evidence="8">Membrane protein</fullName>
    </submittedName>
</protein>
<evidence type="ECO:0000313" key="8">
    <source>
        <dbReference type="EMBL" id="BDZ78414.1"/>
    </source>
</evidence>
<proteinExistence type="predicted"/>
<dbReference type="InterPro" id="IPR052984">
    <property type="entry name" value="UPF0421"/>
</dbReference>
<accession>A0ABN6Z407</accession>
<feature type="transmembrane region" description="Helical" evidence="6">
    <location>
        <begin position="73"/>
        <end position="92"/>
    </location>
</feature>
<keyword evidence="9" id="KW-1185">Reference proteome</keyword>
<dbReference type="PANTHER" id="PTHR40064:SF1">
    <property type="entry name" value="MEMBRANE PROTEIN"/>
    <property type="match status" value="1"/>
</dbReference>
<dbReference type="EMBL" id="AP027742">
    <property type="protein sequence ID" value="BDZ78414.1"/>
    <property type="molecule type" value="Genomic_DNA"/>
</dbReference>
<dbReference type="Gene3D" id="1.20.120.940">
    <property type="entry name" value="Putative aromatic acid exporter, C-terminal domain"/>
    <property type="match status" value="1"/>
</dbReference>
<dbReference type="InterPro" id="IPR021062">
    <property type="entry name" value="ArAE_1_C"/>
</dbReference>
<evidence type="ECO:0000256" key="6">
    <source>
        <dbReference type="SAM" id="Phobius"/>
    </source>
</evidence>
<evidence type="ECO:0000256" key="4">
    <source>
        <dbReference type="ARBA" id="ARBA00022989"/>
    </source>
</evidence>
<evidence type="ECO:0000256" key="1">
    <source>
        <dbReference type="ARBA" id="ARBA00004651"/>
    </source>
</evidence>
<gene>
    <name evidence="8" type="ORF">Lac1_25970</name>
</gene>
<organism evidence="8 9">
    <name type="scientific">Claveliimonas bilis</name>
    <dbReference type="NCBI Taxonomy" id="3028070"/>
    <lineage>
        <taxon>Bacteria</taxon>
        <taxon>Bacillati</taxon>
        <taxon>Bacillota</taxon>
        <taxon>Clostridia</taxon>
        <taxon>Lachnospirales</taxon>
        <taxon>Lachnospiraceae</taxon>
        <taxon>Claveliimonas</taxon>
    </lineage>
</organism>
<evidence type="ECO:0000256" key="5">
    <source>
        <dbReference type="ARBA" id="ARBA00023136"/>
    </source>
</evidence>
<feature type="transmembrane region" description="Helical" evidence="6">
    <location>
        <begin position="112"/>
        <end position="138"/>
    </location>
</feature>
<feature type="transmembrane region" description="Helical" evidence="6">
    <location>
        <begin position="48"/>
        <end position="66"/>
    </location>
</feature>
<dbReference type="Pfam" id="PF11728">
    <property type="entry name" value="ArAE_1_C"/>
    <property type="match status" value="1"/>
</dbReference>
<comment type="subcellular location">
    <subcellularLocation>
        <location evidence="1">Cell membrane</location>
        <topology evidence="1">Multi-pass membrane protein</topology>
    </subcellularLocation>
</comment>
<keyword evidence="3 6" id="KW-0812">Transmembrane</keyword>
<reference evidence="9" key="1">
    <citation type="journal article" date="2023" name="Int. J. Syst. Evol. Microbiol.">
        <title>Claveliimonas bilis gen. nov., sp. nov., deoxycholic acid-producing bacteria isolated from human faeces, and reclassification of Sellimonas monacensis Zenner et al. 2021 as Claveliimonas monacensis comb. nov.</title>
        <authorList>
            <person name="Hisatomi A."/>
            <person name="Kastawa N.W.E.P.G."/>
            <person name="Song I."/>
            <person name="Ohkuma M."/>
            <person name="Fukiya S."/>
            <person name="Sakamoto M."/>
        </authorList>
    </citation>
    <scope>NUCLEOTIDE SEQUENCE [LARGE SCALE GENOMIC DNA]</scope>
    <source>
        <strain evidence="9">12BBH14</strain>
    </source>
</reference>
<dbReference type="PANTHER" id="PTHR40064">
    <property type="entry name" value="MEMBRANE PROTEIN-RELATED"/>
    <property type="match status" value="1"/>
</dbReference>
<dbReference type="InterPro" id="IPR010343">
    <property type="entry name" value="ArAE_1"/>
</dbReference>
<evidence type="ECO:0000256" key="2">
    <source>
        <dbReference type="ARBA" id="ARBA00022475"/>
    </source>
</evidence>
<feature type="domain" description="Putative aromatic acid exporter C-terminal" evidence="7">
    <location>
        <begin position="149"/>
        <end position="309"/>
    </location>
</feature>
<dbReference type="Pfam" id="PF06081">
    <property type="entry name" value="ArAE_1"/>
    <property type="match status" value="1"/>
</dbReference>
<keyword evidence="2" id="KW-1003">Cell membrane</keyword>
<name>A0ABN6Z407_9FIRM</name>
<evidence type="ECO:0000256" key="3">
    <source>
        <dbReference type="ARBA" id="ARBA00022692"/>
    </source>
</evidence>